<keyword evidence="1" id="KW-0472">Membrane</keyword>
<dbReference type="EMBL" id="CP040098">
    <property type="protein sequence ID" value="QCQ22230.1"/>
    <property type="molecule type" value="Genomic_DNA"/>
</dbReference>
<sequence length="329" mass="36222">MEVIAQLGSLLGISFISGINLYATVAVVGLCVKHGLVQGLPPELNVLAHDGVIFVAVCLYMIEFFMDKIPGLDTLWDTVHTLIRPLGGAILALMQVGEASPAMEVIVFLLGASLAAAAHVTKAGTRLLVQASPEPFSNVLLSLTEDVAAVGYAYLSLAHPTWTFFVTLVCLAVILVVLPFLFRTIRMLLEALFFRIRALVVPVEPAAASDGLPFHWDQFFENVKHPGEQVIWTAKAYAAKIPSVPRAAGIQLVVTTANLYALYRRRFRFQARKLERSAIQQQRTYPGRVLARCLIRTPGETWLVQMYQPLAQTLPQEPLARDAQRHDPT</sequence>
<feature type="domain" description="DUF4126" evidence="2">
    <location>
        <begin position="10"/>
        <end position="178"/>
    </location>
</feature>
<name>A0A4P8L313_9BACT</name>
<dbReference type="AlphaFoldDB" id="A0A4P8L313"/>
<keyword evidence="1" id="KW-0812">Transmembrane</keyword>
<dbReference type="KEGG" id="dax:FDQ92_08700"/>
<dbReference type="Pfam" id="PF13548">
    <property type="entry name" value="DUF4126"/>
    <property type="match status" value="1"/>
</dbReference>
<protein>
    <submittedName>
        <fullName evidence="3">DUF4126 domain-containing protein</fullName>
    </submittedName>
</protein>
<keyword evidence="1" id="KW-1133">Transmembrane helix</keyword>
<evidence type="ECO:0000256" key="1">
    <source>
        <dbReference type="SAM" id="Phobius"/>
    </source>
</evidence>
<reference evidence="3 4" key="2">
    <citation type="submission" date="2019-05" db="EMBL/GenBank/DDBJ databases">
        <authorList>
            <person name="Suflita J.M."/>
            <person name="Marks C.R."/>
        </authorList>
    </citation>
    <scope>NUCLEOTIDE SEQUENCE [LARGE SCALE GENOMIC DNA]</scope>
    <source>
        <strain evidence="3 4">ALDC</strain>
    </source>
</reference>
<reference evidence="3 4" key="1">
    <citation type="submission" date="2019-05" db="EMBL/GenBank/DDBJ databases">
        <title>The Complete Genome Sequence of the n-alkane-degrading Desulfoglaeba alkanexedens ALDC reveals multiple alkylsuccinate synthase gene clusters.</title>
        <authorList>
            <person name="Callaghan A.V."/>
            <person name="Davidova I.A."/>
            <person name="Duncan K.E."/>
            <person name="Morris B."/>
            <person name="McInerney M.J."/>
        </authorList>
    </citation>
    <scope>NUCLEOTIDE SEQUENCE [LARGE SCALE GENOMIC DNA]</scope>
    <source>
        <strain evidence="3 4">ALDC</strain>
    </source>
</reference>
<accession>A0A4P8L313</accession>
<evidence type="ECO:0000259" key="2">
    <source>
        <dbReference type="Pfam" id="PF13548"/>
    </source>
</evidence>
<dbReference type="OrthoDB" id="181455at2"/>
<keyword evidence="4" id="KW-1185">Reference proteome</keyword>
<gene>
    <name evidence="3" type="ORF">FDQ92_08700</name>
</gene>
<dbReference type="RefSeq" id="WP_137424228.1">
    <property type="nucleotide sequence ID" value="NZ_CP040098.1"/>
</dbReference>
<proteinExistence type="predicted"/>
<dbReference type="InterPro" id="IPR025196">
    <property type="entry name" value="DUF4126"/>
</dbReference>
<feature type="transmembrane region" description="Helical" evidence="1">
    <location>
        <begin position="12"/>
        <end position="32"/>
    </location>
</feature>
<organism evidence="3 4">
    <name type="scientific">Desulfoglaeba alkanexedens ALDC</name>
    <dbReference type="NCBI Taxonomy" id="980445"/>
    <lineage>
        <taxon>Bacteria</taxon>
        <taxon>Pseudomonadati</taxon>
        <taxon>Thermodesulfobacteriota</taxon>
        <taxon>Syntrophobacteria</taxon>
        <taxon>Syntrophobacterales</taxon>
        <taxon>Syntrophobacteraceae</taxon>
        <taxon>Desulfoglaeba</taxon>
    </lineage>
</organism>
<evidence type="ECO:0000313" key="3">
    <source>
        <dbReference type="EMBL" id="QCQ22230.1"/>
    </source>
</evidence>
<feature type="transmembrane region" description="Helical" evidence="1">
    <location>
        <begin position="44"/>
        <end position="62"/>
    </location>
</feature>
<dbReference type="Proteomes" id="UP000298602">
    <property type="component" value="Chromosome"/>
</dbReference>
<evidence type="ECO:0000313" key="4">
    <source>
        <dbReference type="Proteomes" id="UP000298602"/>
    </source>
</evidence>
<feature type="transmembrane region" description="Helical" evidence="1">
    <location>
        <begin position="161"/>
        <end position="182"/>
    </location>
</feature>